<reference evidence="2 3" key="1">
    <citation type="submission" date="2019-08" db="EMBL/GenBank/DDBJ databases">
        <title>Pelomicrobium methylotrophicum gen. nov., sp. nov. a moderately thermophilic, facultatively anaerobic, lithoautotrophic and methylotrophic bacterium isolated from a terrestrial mud volcano.</title>
        <authorList>
            <person name="Slobodkina G.B."/>
            <person name="Merkel A.Y."/>
            <person name="Slobodkin A.I."/>
        </authorList>
    </citation>
    <scope>NUCLEOTIDE SEQUENCE [LARGE SCALE GENOMIC DNA]</scope>
    <source>
        <strain evidence="2 3">SM250</strain>
    </source>
</reference>
<comment type="caution">
    <text evidence="2">The sequence shown here is derived from an EMBL/GenBank/DDBJ whole genome shotgun (WGS) entry which is preliminary data.</text>
</comment>
<feature type="chain" id="PRO_5023064570" description="Porin" evidence="1">
    <location>
        <begin position="25"/>
        <end position="415"/>
    </location>
</feature>
<gene>
    <name evidence="2" type="ORF">FR698_16180</name>
</gene>
<evidence type="ECO:0000313" key="2">
    <source>
        <dbReference type="EMBL" id="TXF09960.1"/>
    </source>
</evidence>
<accession>A0A5C7EDN6</accession>
<feature type="signal peptide" evidence="1">
    <location>
        <begin position="1"/>
        <end position="24"/>
    </location>
</feature>
<sequence>MKPDFMARAVVLASLTTASGAGWALEIDPNVLPEISFGGVAIPTVDARSQRLWPGGTSSEKQINVSDSALLLGFSKYLFAQNNYGYAAFGLRLPDDDTDFKDDMFVHQFHAGVGGKNYDVKLGRTRLPNTLIIFPTVRDEDLLDFTYVQNGQSNARTELYHIFGNVAQATYWLTPYLSVAAAAVGWTETDPADLVTNPRKSTAELNGAALTLAYDQPEAIKFDRGLRYAGVSVNYQNLDALGTSPGDRKTAVIGALTYNFSNDPQRTLVLDLQGIWDGGAQVNALTDPYQRARAKSRAVAAALRYGHRPALQTRWQAALTAAWKEYDEFGGASAFAIAPSLAYRLGSGVDLVAQYLYRDNDSALAAATGVNRDQRILLGLKFSFDFTLNESVGERGSILNLERNMTNYGPVSPGH</sequence>
<evidence type="ECO:0008006" key="4">
    <source>
        <dbReference type="Google" id="ProtNLM"/>
    </source>
</evidence>
<dbReference type="RefSeq" id="WP_147801222.1">
    <property type="nucleotide sequence ID" value="NZ_VPFL01000041.1"/>
</dbReference>
<dbReference type="InParanoid" id="A0A5C7EDN6"/>
<dbReference type="OrthoDB" id="5790649at2"/>
<keyword evidence="1" id="KW-0732">Signal</keyword>
<name>A0A5C7EDN6_9PROT</name>
<dbReference type="Proteomes" id="UP000321201">
    <property type="component" value="Unassembled WGS sequence"/>
</dbReference>
<proteinExistence type="predicted"/>
<dbReference type="SUPFAM" id="SSF56935">
    <property type="entry name" value="Porins"/>
    <property type="match status" value="1"/>
</dbReference>
<organism evidence="2 3">
    <name type="scientific">Pelomicrobium methylotrophicum</name>
    <dbReference type="NCBI Taxonomy" id="2602750"/>
    <lineage>
        <taxon>Bacteria</taxon>
        <taxon>Pseudomonadati</taxon>
        <taxon>Pseudomonadota</taxon>
        <taxon>Hydrogenophilia</taxon>
        <taxon>Hydrogenophilia incertae sedis</taxon>
        <taxon>Pelomicrobium</taxon>
    </lineage>
</organism>
<evidence type="ECO:0000256" key="1">
    <source>
        <dbReference type="SAM" id="SignalP"/>
    </source>
</evidence>
<evidence type="ECO:0000313" key="3">
    <source>
        <dbReference type="Proteomes" id="UP000321201"/>
    </source>
</evidence>
<dbReference type="EMBL" id="VPFL01000041">
    <property type="protein sequence ID" value="TXF09960.1"/>
    <property type="molecule type" value="Genomic_DNA"/>
</dbReference>
<keyword evidence="3" id="KW-1185">Reference proteome</keyword>
<protein>
    <recommendedName>
        <fullName evidence="4">Porin</fullName>
    </recommendedName>
</protein>
<dbReference type="AlphaFoldDB" id="A0A5C7EDN6"/>